<reference evidence="1 2" key="1">
    <citation type="submission" date="2021-04" db="EMBL/GenBank/DDBJ databases">
        <title>Ruania sp. nov., isolated from sandy soil of mangrove forest.</title>
        <authorList>
            <person name="Ge X."/>
            <person name="Huang R."/>
            <person name="Liu W."/>
        </authorList>
    </citation>
    <scope>NUCLEOTIDE SEQUENCE [LARGE SCALE GENOMIC DNA]</scope>
    <source>
        <strain evidence="1 2">N2-46</strain>
    </source>
</reference>
<dbReference type="EMBL" id="JAGSHT010000004">
    <property type="protein sequence ID" value="MBZ2195406.1"/>
    <property type="molecule type" value="Genomic_DNA"/>
</dbReference>
<accession>A0ABS7S4Y6</accession>
<name>A0ABS7S4Y6_9MICO</name>
<gene>
    <name evidence="1" type="ORF">KCQ71_04535</name>
</gene>
<dbReference type="PROSITE" id="PS51257">
    <property type="entry name" value="PROKAR_LIPOPROTEIN"/>
    <property type="match status" value="1"/>
</dbReference>
<organism evidence="1 2">
    <name type="scientific">Occultella gossypii</name>
    <dbReference type="NCBI Taxonomy" id="2800820"/>
    <lineage>
        <taxon>Bacteria</taxon>
        <taxon>Bacillati</taxon>
        <taxon>Actinomycetota</taxon>
        <taxon>Actinomycetes</taxon>
        <taxon>Micrococcales</taxon>
        <taxon>Ruaniaceae</taxon>
        <taxon>Occultella</taxon>
    </lineage>
</organism>
<evidence type="ECO:0000313" key="1">
    <source>
        <dbReference type="EMBL" id="MBZ2195406.1"/>
    </source>
</evidence>
<sequence>MVLNDPRRADIHASVVTPAPFVLGCWLEPRPIFAATLVASYGGMPKEPAGLHYCPACDKNQPHTEHYSNTAQGKKREALICDVCNAYND</sequence>
<comment type="caution">
    <text evidence="1">The sequence shown here is derived from an EMBL/GenBank/DDBJ whole genome shotgun (WGS) entry which is preliminary data.</text>
</comment>
<dbReference type="Proteomes" id="UP000826651">
    <property type="component" value="Unassembled WGS sequence"/>
</dbReference>
<evidence type="ECO:0000313" key="2">
    <source>
        <dbReference type="Proteomes" id="UP000826651"/>
    </source>
</evidence>
<dbReference type="RefSeq" id="WP_223403316.1">
    <property type="nucleotide sequence ID" value="NZ_JAGSHT010000004.1"/>
</dbReference>
<protein>
    <submittedName>
        <fullName evidence="1">Uncharacterized protein</fullName>
    </submittedName>
</protein>
<proteinExistence type="predicted"/>
<keyword evidence="2" id="KW-1185">Reference proteome</keyword>